<accession>A0A1R3KAR0</accession>
<feature type="region of interest" description="Disordered" evidence="1">
    <location>
        <begin position="13"/>
        <end position="50"/>
    </location>
</feature>
<dbReference type="Proteomes" id="UP000188268">
    <property type="component" value="Unassembled WGS sequence"/>
</dbReference>
<dbReference type="Gramene" id="OMP04182">
    <property type="protein sequence ID" value="OMP04182"/>
    <property type="gene ID" value="CCACVL1_02181"/>
</dbReference>
<protein>
    <submittedName>
        <fullName evidence="2">Uncharacterized protein</fullName>
    </submittedName>
</protein>
<sequence length="50" mass="5101">MAGFSVVVVSFDNKPAHKGNGAQESDEEESTGSAAVTEIDCDDLGQTEAG</sequence>
<evidence type="ECO:0000256" key="1">
    <source>
        <dbReference type="SAM" id="MobiDB-lite"/>
    </source>
</evidence>
<reference evidence="2 3" key="1">
    <citation type="submission" date="2013-09" db="EMBL/GenBank/DDBJ databases">
        <title>Corchorus capsularis genome sequencing.</title>
        <authorList>
            <person name="Alam M."/>
            <person name="Haque M.S."/>
            <person name="Islam M.S."/>
            <person name="Emdad E.M."/>
            <person name="Islam M.M."/>
            <person name="Ahmed B."/>
            <person name="Halim A."/>
            <person name="Hossen Q.M.M."/>
            <person name="Hossain M.Z."/>
            <person name="Ahmed R."/>
            <person name="Khan M.M."/>
            <person name="Islam R."/>
            <person name="Rashid M.M."/>
            <person name="Khan S.A."/>
            <person name="Rahman M.S."/>
            <person name="Alam M."/>
        </authorList>
    </citation>
    <scope>NUCLEOTIDE SEQUENCE [LARGE SCALE GENOMIC DNA]</scope>
    <source>
        <strain evidence="3">cv. CVL-1</strain>
        <tissue evidence="2">Whole seedling</tissue>
    </source>
</reference>
<evidence type="ECO:0000313" key="2">
    <source>
        <dbReference type="EMBL" id="OMP04182.1"/>
    </source>
</evidence>
<comment type="caution">
    <text evidence="2">The sequence shown here is derived from an EMBL/GenBank/DDBJ whole genome shotgun (WGS) entry which is preliminary data.</text>
</comment>
<dbReference type="AlphaFoldDB" id="A0A1R3KAR0"/>
<dbReference type="EMBL" id="AWWV01005773">
    <property type="protein sequence ID" value="OMP04182.1"/>
    <property type="molecule type" value="Genomic_DNA"/>
</dbReference>
<proteinExistence type="predicted"/>
<gene>
    <name evidence="2" type="ORF">CCACVL1_02181</name>
</gene>
<organism evidence="2 3">
    <name type="scientific">Corchorus capsularis</name>
    <name type="common">Jute</name>
    <dbReference type="NCBI Taxonomy" id="210143"/>
    <lineage>
        <taxon>Eukaryota</taxon>
        <taxon>Viridiplantae</taxon>
        <taxon>Streptophyta</taxon>
        <taxon>Embryophyta</taxon>
        <taxon>Tracheophyta</taxon>
        <taxon>Spermatophyta</taxon>
        <taxon>Magnoliopsida</taxon>
        <taxon>eudicotyledons</taxon>
        <taxon>Gunneridae</taxon>
        <taxon>Pentapetalae</taxon>
        <taxon>rosids</taxon>
        <taxon>malvids</taxon>
        <taxon>Malvales</taxon>
        <taxon>Malvaceae</taxon>
        <taxon>Grewioideae</taxon>
        <taxon>Apeibeae</taxon>
        <taxon>Corchorus</taxon>
    </lineage>
</organism>
<name>A0A1R3KAR0_COCAP</name>
<evidence type="ECO:0000313" key="3">
    <source>
        <dbReference type="Proteomes" id="UP000188268"/>
    </source>
</evidence>
<feature type="compositionally biased region" description="Acidic residues" evidence="1">
    <location>
        <begin position="39"/>
        <end position="50"/>
    </location>
</feature>
<keyword evidence="3" id="KW-1185">Reference proteome</keyword>